<evidence type="ECO:0000313" key="11">
    <source>
        <dbReference type="Proteomes" id="UP001189624"/>
    </source>
</evidence>
<dbReference type="GO" id="GO:0005743">
    <property type="term" value="C:mitochondrial inner membrane"/>
    <property type="evidence" value="ECO:0007669"/>
    <property type="project" value="UniProtKB-SubCell"/>
</dbReference>
<dbReference type="Gramene" id="rna-AYBTSS11_LOCUS391">
    <property type="protein sequence ID" value="CAJ1791772.1"/>
    <property type="gene ID" value="gene-AYBTSS11_LOCUS391"/>
</dbReference>
<dbReference type="EMBL" id="OY731398">
    <property type="protein sequence ID" value="CAJ1791772.1"/>
    <property type="molecule type" value="Genomic_DNA"/>
</dbReference>
<evidence type="ECO:0000256" key="9">
    <source>
        <dbReference type="RuleBase" id="RU363100"/>
    </source>
</evidence>
<proteinExistence type="inferred from homology"/>
<evidence type="ECO:0000256" key="1">
    <source>
        <dbReference type="ARBA" id="ARBA00004448"/>
    </source>
</evidence>
<keyword evidence="6" id="KW-1133">Transmembrane helix</keyword>
<keyword evidence="11" id="KW-1185">Reference proteome</keyword>
<keyword evidence="5 9" id="KW-0999">Mitochondrion inner membrane</keyword>
<dbReference type="Proteomes" id="UP001189624">
    <property type="component" value="Chromosome 1"/>
</dbReference>
<dbReference type="GO" id="GO:0006850">
    <property type="term" value="P:pyruvate import into mitochondria"/>
    <property type="evidence" value="ECO:0007669"/>
    <property type="project" value="InterPro"/>
</dbReference>
<name>A0AA86RP18_9FABA</name>
<comment type="subcellular location">
    <subcellularLocation>
        <location evidence="1 9">Mitochondrion inner membrane</location>
        <topology evidence="1 9">Multi-pass membrane protein</topology>
    </subcellularLocation>
</comment>
<evidence type="ECO:0000256" key="5">
    <source>
        <dbReference type="ARBA" id="ARBA00022792"/>
    </source>
</evidence>
<gene>
    <name evidence="10" type="ORF">AYBTSS11_LOCUS391</name>
</gene>
<evidence type="ECO:0000256" key="7">
    <source>
        <dbReference type="ARBA" id="ARBA00023128"/>
    </source>
</evidence>
<keyword evidence="7 9" id="KW-0496">Mitochondrion</keyword>
<comment type="similarity">
    <text evidence="2 9">Belongs to the mitochondrial pyruvate carrier (MPC) (TC 2.A.105) family.</text>
</comment>
<evidence type="ECO:0000256" key="8">
    <source>
        <dbReference type="ARBA" id="ARBA00023136"/>
    </source>
</evidence>
<dbReference type="InterPro" id="IPR005336">
    <property type="entry name" value="MPC"/>
</dbReference>
<evidence type="ECO:0000256" key="6">
    <source>
        <dbReference type="ARBA" id="ARBA00022989"/>
    </source>
</evidence>
<comment type="function">
    <text evidence="9">Mediates the uptake of pyruvate into mitochondria.</text>
</comment>
<organism evidence="10 11">
    <name type="scientific">Sphenostylis stenocarpa</name>
    <dbReference type="NCBI Taxonomy" id="92480"/>
    <lineage>
        <taxon>Eukaryota</taxon>
        <taxon>Viridiplantae</taxon>
        <taxon>Streptophyta</taxon>
        <taxon>Embryophyta</taxon>
        <taxon>Tracheophyta</taxon>
        <taxon>Spermatophyta</taxon>
        <taxon>Magnoliopsida</taxon>
        <taxon>eudicotyledons</taxon>
        <taxon>Gunneridae</taxon>
        <taxon>Pentapetalae</taxon>
        <taxon>rosids</taxon>
        <taxon>fabids</taxon>
        <taxon>Fabales</taxon>
        <taxon>Fabaceae</taxon>
        <taxon>Papilionoideae</taxon>
        <taxon>50 kb inversion clade</taxon>
        <taxon>NPAAA clade</taxon>
        <taxon>indigoferoid/millettioid clade</taxon>
        <taxon>Phaseoleae</taxon>
        <taxon>Sphenostylis</taxon>
    </lineage>
</organism>
<dbReference type="AlphaFoldDB" id="A0AA86RP18"/>
<keyword evidence="8" id="KW-0472">Membrane</keyword>
<evidence type="ECO:0000256" key="2">
    <source>
        <dbReference type="ARBA" id="ARBA00006416"/>
    </source>
</evidence>
<keyword evidence="4" id="KW-0812">Transmembrane</keyword>
<evidence type="ECO:0000256" key="4">
    <source>
        <dbReference type="ARBA" id="ARBA00022692"/>
    </source>
</evidence>
<evidence type="ECO:0000256" key="3">
    <source>
        <dbReference type="ARBA" id="ARBA00022448"/>
    </source>
</evidence>
<reference evidence="10" key="1">
    <citation type="submission" date="2023-10" db="EMBL/GenBank/DDBJ databases">
        <authorList>
            <person name="Domelevo Entfellner J.-B."/>
        </authorList>
    </citation>
    <scope>NUCLEOTIDE SEQUENCE</scope>
</reference>
<dbReference type="PANTHER" id="PTHR14154">
    <property type="entry name" value="UPF0041 BRAIN PROTEIN 44-RELATED"/>
    <property type="match status" value="1"/>
</dbReference>
<accession>A0AA86RP18</accession>
<protein>
    <recommendedName>
        <fullName evidence="9">Mitochondrial pyruvate carrier</fullName>
    </recommendedName>
</protein>
<evidence type="ECO:0000313" key="10">
    <source>
        <dbReference type="EMBL" id="CAJ1791772.1"/>
    </source>
</evidence>
<dbReference type="Pfam" id="PF03650">
    <property type="entry name" value="MPC"/>
    <property type="match status" value="1"/>
</dbReference>
<keyword evidence="3 9" id="KW-0813">Transport</keyword>
<sequence length="115" mass="13212">MNYIRSFWNSPTGLRSTHFWGPTFNWSLPLAAAMDMKNPAETISGKMTGVMCVYSALFMRFAWVIRPITHIFFCAMPPMRRCNCISFQGGSELKGTLPTTKRKRIQSEKYLTSFL</sequence>